<dbReference type="RefSeq" id="XP_013209153.2">
    <property type="nucleotide sequence ID" value="XM_013353699.2"/>
</dbReference>
<dbReference type="Pfam" id="PF00048">
    <property type="entry name" value="IL8"/>
    <property type="match status" value="1"/>
</dbReference>
<gene>
    <name evidence="7" type="primary">Ccl25</name>
</gene>
<dbReference type="PANTHER" id="PTHR12015:SF70">
    <property type="entry name" value="C-C MOTIF CHEMOKINE 25"/>
    <property type="match status" value="1"/>
</dbReference>
<dbReference type="InterPro" id="IPR039809">
    <property type="entry name" value="Chemokine_b/g/d"/>
</dbReference>
<keyword evidence="4" id="KW-0732">Signal</keyword>
<reference evidence="7" key="1">
    <citation type="submission" date="2025-08" db="UniProtKB">
        <authorList>
            <consortium name="RefSeq"/>
        </authorList>
    </citation>
    <scope>IDENTIFICATION</scope>
</reference>
<dbReference type="InterPro" id="IPR001811">
    <property type="entry name" value="Chemokine_IL8-like_dom"/>
</dbReference>
<evidence type="ECO:0000256" key="3">
    <source>
        <dbReference type="SAM" id="MobiDB-lite"/>
    </source>
</evidence>
<evidence type="ECO:0000313" key="7">
    <source>
        <dbReference type="RefSeq" id="XP_013209153.2"/>
    </source>
</evidence>
<dbReference type="GeneID" id="101991051"/>
<evidence type="ECO:0000256" key="4">
    <source>
        <dbReference type="SAM" id="SignalP"/>
    </source>
</evidence>
<keyword evidence="2" id="KW-1015">Disulfide bond</keyword>
<dbReference type="InterPro" id="IPR036048">
    <property type="entry name" value="Interleukin_8-like_sf"/>
</dbReference>
<evidence type="ECO:0000256" key="1">
    <source>
        <dbReference type="ARBA" id="ARBA00022514"/>
    </source>
</evidence>
<name>A0ABM1AVN6_MICOH</name>
<dbReference type="SMART" id="SM00199">
    <property type="entry name" value="SCY"/>
    <property type="match status" value="1"/>
</dbReference>
<evidence type="ECO:0000313" key="6">
    <source>
        <dbReference type="Proteomes" id="UP000694915"/>
    </source>
</evidence>
<dbReference type="Proteomes" id="UP000694915">
    <property type="component" value="Unplaced"/>
</dbReference>
<dbReference type="SUPFAM" id="SSF54117">
    <property type="entry name" value="Interleukin 8-like chemokines"/>
    <property type="match status" value="1"/>
</dbReference>
<evidence type="ECO:0000256" key="2">
    <source>
        <dbReference type="ARBA" id="ARBA00023157"/>
    </source>
</evidence>
<feature type="signal peptide" evidence="4">
    <location>
        <begin position="1"/>
        <end position="23"/>
    </location>
</feature>
<sequence>MKLWLFACLLACFVGAWMPVVHAQGAFEDCCLGYQSNLKWSILKHAKCYRKQEVSGSCNLPAVIFYFRQKGPVCANPEDKDVKRILLPRNKPVGSPKKCTPGSHTERKKSNHAKSKLGNLRITSRRNGTLGRPRVVRMTRKITH</sequence>
<evidence type="ECO:0000259" key="5">
    <source>
        <dbReference type="SMART" id="SM00199"/>
    </source>
</evidence>
<proteinExistence type="predicted"/>
<dbReference type="Gene3D" id="2.40.50.40">
    <property type="match status" value="1"/>
</dbReference>
<feature type="chain" id="PRO_5046843304" evidence="4">
    <location>
        <begin position="24"/>
        <end position="144"/>
    </location>
</feature>
<keyword evidence="1" id="KW-0202">Cytokine</keyword>
<accession>A0ABM1AVN6</accession>
<feature type="region of interest" description="Disordered" evidence="3">
    <location>
        <begin position="89"/>
        <end position="114"/>
    </location>
</feature>
<feature type="domain" description="Chemokine interleukin-8-like" evidence="5">
    <location>
        <begin position="27"/>
        <end position="87"/>
    </location>
</feature>
<protein>
    <submittedName>
        <fullName evidence="7">C-C motif chemokine 25</fullName>
    </submittedName>
</protein>
<keyword evidence="6" id="KW-1185">Reference proteome</keyword>
<dbReference type="PANTHER" id="PTHR12015">
    <property type="entry name" value="SMALL INDUCIBLE CYTOKINE A"/>
    <property type="match status" value="1"/>
</dbReference>
<organism evidence="6 7">
    <name type="scientific">Microtus ochrogaster</name>
    <name type="common">Prairie vole</name>
    <dbReference type="NCBI Taxonomy" id="79684"/>
    <lineage>
        <taxon>Eukaryota</taxon>
        <taxon>Metazoa</taxon>
        <taxon>Chordata</taxon>
        <taxon>Craniata</taxon>
        <taxon>Vertebrata</taxon>
        <taxon>Euteleostomi</taxon>
        <taxon>Mammalia</taxon>
        <taxon>Eutheria</taxon>
        <taxon>Euarchontoglires</taxon>
        <taxon>Glires</taxon>
        <taxon>Rodentia</taxon>
        <taxon>Myomorpha</taxon>
        <taxon>Muroidea</taxon>
        <taxon>Cricetidae</taxon>
        <taxon>Arvicolinae</taxon>
        <taxon>Microtus</taxon>
    </lineage>
</organism>